<feature type="domain" description="Clp R" evidence="2">
    <location>
        <begin position="29"/>
        <end position="95"/>
    </location>
</feature>
<proteinExistence type="predicted"/>
<name>A0A6J4S171_9ACTN</name>
<evidence type="ECO:0000256" key="1">
    <source>
        <dbReference type="SAM" id="MobiDB-lite"/>
    </source>
</evidence>
<dbReference type="InterPro" id="IPR004176">
    <property type="entry name" value="Clp_R_N"/>
</dbReference>
<organism evidence="3">
    <name type="scientific">uncultured Solirubrobacteraceae bacterium</name>
    <dbReference type="NCBI Taxonomy" id="1162706"/>
    <lineage>
        <taxon>Bacteria</taxon>
        <taxon>Bacillati</taxon>
        <taxon>Actinomycetota</taxon>
        <taxon>Thermoleophilia</taxon>
        <taxon>Solirubrobacterales</taxon>
        <taxon>Solirubrobacteraceae</taxon>
        <taxon>environmental samples</taxon>
    </lineage>
</organism>
<accession>A0A6J4S171</accession>
<dbReference type="Gene3D" id="1.10.1780.10">
    <property type="entry name" value="Clp, N-terminal domain"/>
    <property type="match status" value="1"/>
</dbReference>
<dbReference type="AlphaFoldDB" id="A0A6J4S171"/>
<feature type="compositionally biased region" description="Basic residues" evidence="1">
    <location>
        <begin position="111"/>
        <end position="123"/>
    </location>
</feature>
<evidence type="ECO:0000313" key="3">
    <source>
        <dbReference type="EMBL" id="CAA9487183.1"/>
    </source>
</evidence>
<evidence type="ECO:0000259" key="2">
    <source>
        <dbReference type="Pfam" id="PF02861"/>
    </source>
</evidence>
<dbReference type="InterPro" id="IPR036628">
    <property type="entry name" value="Clp_N_dom_sf"/>
</dbReference>
<reference evidence="3" key="1">
    <citation type="submission" date="2020-02" db="EMBL/GenBank/DDBJ databases">
        <authorList>
            <person name="Meier V. D."/>
        </authorList>
    </citation>
    <scope>NUCLEOTIDE SEQUENCE</scope>
    <source>
        <strain evidence="3">AVDCRST_MAG67</strain>
    </source>
</reference>
<gene>
    <name evidence="3" type="ORF">AVDCRST_MAG67-2208</name>
</gene>
<sequence>MTLEFARRRAAELCGAGDPHPVGRTSSPRATVVVHLADIEAERLDLDGDPTDAHLILAMLTEGAGFPNGLFRECGVDTARLREDLLDALDVGGATRAAYLRQRQATERRQRAARTRARKPATE</sequence>
<dbReference type="EMBL" id="CADCVQ010000054">
    <property type="protein sequence ID" value="CAA9487183.1"/>
    <property type="molecule type" value="Genomic_DNA"/>
</dbReference>
<feature type="region of interest" description="Disordered" evidence="1">
    <location>
        <begin position="100"/>
        <end position="123"/>
    </location>
</feature>
<dbReference type="Pfam" id="PF02861">
    <property type="entry name" value="Clp_N"/>
    <property type="match status" value="1"/>
</dbReference>
<protein>
    <recommendedName>
        <fullName evidence="2">Clp R domain-containing protein</fullName>
    </recommendedName>
</protein>